<evidence type="ECO:0000256" key="1">
    <source>
        <dbReference type="SAM" id="MobiDB-lite"/>
    </source>
</evidence>
<sequence>MAIDAGSGSKSKDSNGSNSKNKFVSKGSSSFDLGKTGVSTRSSVKATSSKQMDLRPAYKRKSERLEKRAPPMPSAKKKSGRLEQQSAPSPLRRSERFSTSSVSKHLGGESSSSSIKEEKREKIVKKLTMESESVSTRNKNYTTPVDLKRKKMDSRAYRLLFKKRKKENTASDVCEDDGTDGEHGSKSQSSPLHDVDLVEPPKSQSSPLHDTDKSLHIHLKAEIAKLFGVIKVSEVIKRMAEKFLEYIMENHRVSREPETILQAFQISVSWTAASILKEKIDKDYIFSLVKQQLKFRCTKEEANNVYLKLRSLKKMFLQRLDQNGSVSSSSRHPISPVKSVGEEPSKDSTSQAVKSTQLNVETDTIDRLQDNELSGEGTVTPMEKLRESQREKVVKEVQCGHGKRISMLEQEEKEKIEEFHRRWEKKKEVIEDECRLEIAVLRAIHGENAVTKDRQKSLESKFAKKIEAHTRDKYQQLKELEAKYAATRNEEMQKVSSQRTRENSSGRGHYSGDELECSQENLNVVDSIPKTTVSDFQGDMAASDAPASSPDACDELPVQSTNVLAASVSEEPAEITSTERASVAAVKQFNDAGNSGGSEENIVRKVPPSPKEHAGEVASDKRSRDSLEISEVSFNEAVGHDKIFVVNNTIQELVKVNSSSLPNVVGKQRDEVSSIDRNQTTPEELPADLPRVAAVPSSDDASSLPQNLVNLDECSRSSGDNDTNNNDMPLGENQIGMQTELVSEHTINNTSEAILAGSCEQHHRVYDGVPVAAHHTRRECAPQAHDERNSTLIPGSSPHATEPSRQVVSPAGGNPEPCTSVRSDVRVTNNQSSLPAVSRVHPQSTTNLCGSSTMPVRPVHQMANTNLVLPFHADPLHIEWEKVHKEKEQATKGLEDLKLHLRSECKKEIEEAISSISKKYDLKLQEVEAVYLLKKKELDMNQSKILMNKALADAFRFTCLDVKIPDFPVAPPGYMPHLHPVRQQQILRSSPISSSSPARQPVPARQTSISSSPVANCSVHSAETSLPPLRSSAVAGSSSIQPAAVSRSTVFSAGSVSRPPPPPPLISAITPSRGNHRLGGEFRAPAPHLQRFKGPTSTPVSSSSTLPNGMTVHPRPVYVAASLRPALQNQIQPPIVQQLPVNLPDTGNASSNRGLGVGMPAIQSPSLSARELLQEMENRSRANRPNFMPPLPDIGCNFDSLDLSEFHSPGSVQGGAISSETVANVSGVVCLSDDD</sequence>
<organism evidence="3 4">
    <name type="scientific">Capsicum baccatum</name>
    <name type="common">Peruvian pepper</name>
    <dbReference type="NCBI Taxonomy" id="33114"/>
    <lineage>
        <taxon>Eukaryota</taxon>
        <taxon>Viridiplantae</taxon>
        <taxon>Streptophyta</taxon>
        <taxon>Embryophyta</taxon>
        <taxon>Tracheophyta</taxon>
        <taxon>Spermatophyta</taxon>
        <taxon>Magnoliopsida</taxon>
        <taxon>eudicotyledons</taxon>
        <taxon>Gunneridae</taxon>
        <taxon>Pentapetalae</taxon>
        <taxon>asterids</taxon>
        <taxon>lamiids</taxon>
        <taxon>Solanales</taxon>
        <taxon>Solanaceae</taxon>
        <taxon>Solanoideae</taxon>
        <taxon>Capsiceae</taxon>
        <taxon>Capsicum</taxon>
    </lineage>
</organism>
<feature type="compositionally biased region" description="Low complexity" evidence="1">
    <location>
        <begin position="987"/>
        <end position="1001"/>
    </location>
</feature>
<dbReference type="OrthoDB" id="885191at2759"/>
<feature type="compositionally biased region" description="Low complexity" evidence="1">
    <location>
        <begin position="1095"/>
        <end position="1107"/>
    </location>
</feature>
<feature type="compositionally biased region" description="Low complexity" evidence="1">
    <location>
        <begin position="100"/>
        <end position="114"/>
    </location>
</feature>
<evidence type="ECO:0000259" key="2">
    <source>
        <dbReference type="Pfam" id="PF25029"/>
    </source>
</evidence>
<feature type="compositionally biased region" description="Polar residues" evidence="1">
    <location>
        <begin position="26"/>
        <end position="51"/>
    </location>
</feature>
<evidence type="ECO:0000313" key="4">
    <source>
        <dbReference type="Proteomes" id="UP000224567"/>
    </source>
</evidence>
<comment type="caution">
    <text evidence="3">The sequence shown here is derived from an EMBL/GenBank/DDBJ whole genome shotgun (WGS) entry which is preliminary data.</text>
</comment>
<gene>
    <name evidence="3" type="ORF">CQW23_26938</name>
</gene>
<evidence type="ECO:0000313" key="3">
    <source>
        <dbReference type="EMBL" id="PHT35138.1"/>
    </source>
</evidence>
<dbReference type="Pfam" id="PF25029">
    <property type="entry name" value="MOM1"/>
    <property type="match status" value="1"/>
</dbReference>
<protein>
    <recommendedName>
        <fullName evidence="2">MOM1 alpha-helical domain-containing protein</fullName>
    </recommendedName>
</protein>
<feature type="region of interest" description="Disordered" evidence="1">
    <location>
        <begin position="665"/>
        <end position="685"/>
    </location>
</feature>
<feature type="region of interest" description="Disordered" evidence="1">
    <location>
        <begin position="987"/>
        <end position="1016"/>
    </location>
</feature>
<dbReference type="InterPro" id="IPR039322">
    <property type="entry name" value="MOM1"/>
</dbReference>
<name>A0A2G2VQ83_CAPBA</name>
<feature type="compositionally biased region" description="Basic and acidic residues" evidence="1">
    <location>
        <begin position="778"/>
        <end position="789"/>
    </location>
</feature>
<proteinExistence type="predicted"/>
<accession>A0A2G2VQ83</accession>
<dbReference type="PANTHER" id="PTHR35116">
    <property type="entry name" value="HELICASE PROTEIN MOM1"/>
    <property type="match status" value="1"/>
</dbReference>
<feature type="compositionally biased region" description="Low complexity" evidence="1">
    <location>
        <begin position="1"/>
        <end position="22"/>
    </location>
</feature>
<feature type="region of interest" description="Disordered" evidence="1">
    <location>
        <begin position="591"/>
        <end position="626"/>
    </location>
</feature>
<keyword evidence="4" id="KW-1185">Reference proteome</keyword>
<feature type="compositionally biased region" description="Polar residues" evidence="1">
    <location>
        <begin position="130"/>
        <end position="143"/>
    </location>
</feature>
<dbReference type="InterPro" id="IPR056882">
    <property type="entry name" value="MOM1_dom"/>
</dbReference>
<feature type="region of interest" description="Disordered" evidence="1">
    <location>
        <begin position="1"/>
        <end position="147"/>
    </location>
</feature>
<feature type="compositionally biased region" description="Low complexity" evidence="1">
    <location>
        <begin position="325"/>
        <end position="339"/>
    </location>
</feature>
<dbReference type="STRING" id="33114.A0A2G2VQ83"/>
<feature type="region of interest" description="Disordered" evidence="1">
    <location>
        <begin position="488"/>
        <end position="512"/>
    </location>
</feature>
<feature type="region of interest" description="Disordered" evidence="1">
    <location>
        <begin position="776"/>
        <end position="822"/>
    </location>
</feature>
<feature type="region of interest" description="Disordered" evidence="1">
    <location>
        <begin position="323"/>
        <end position="355"/>
    </location>
</feature>
<dbReference type="PANTHER" id="PTHR35116:SF2">
    <property type="entry name" value="ATP-DEPENDENT HELICASE FAMILY PROTEIN-RELATED"/>
    <property type="match status" value="1"/>
</dbReference>
<feature type="region of interest" description="Disordered" evidence="1">
    <location>
        <begin position="168"/>
        <end position="210"/>
    </location>
</feature>
<reference evidence="4" key="2">
    <citation type="journal article" date="2017" name="J. Anim. Genet.">
        <title>Multiple reference genome sequences of hot pepper reveal the massive evolution of plant disease resistance genes by retroduplication.</title>
        <authorList>
            <person name="Kim S."/>
            <person name="Park J."/>
            <person name="Yeom S.-I."/>
            <person name="Kim Y.-M."/>
            <person name="Seo E."/>
            <person name="Kim K.-T."/>
            <person name="Kim M.-S."/>
            <person name="Lee J.M."/>
            <person name="Cheong K."/>
            <person name="Shin H.-S."/>
            <person name="Kim S.-B."/>
            <person name="Han K."/>
            <person name="Lee J."/>
            <person name="Park M."/>
            <person name="Lee H.-A."/>
            <person name="Lee H.-Y."/>
            <person name="Lee Y."/>
            <person name="Oh S."/>
            <person name="Lee J.H."/>
            <person name="Choi E."/>
            <person name="Choi E."/>
            <person name="Lee S.E."/>
            <person name="Jeon J."/>
            <person name="Kim H."/>
            <person name="Choi G."/>
            <person name="Song H."/>
            <person name="Lee J."/>
            <person name="Lee S.-C."/>
            <person name="Kwon J.-K."/>
            <person name="Lee H.-Y."/>
            <person name="Koo N."/>
            <person name="Hong Y."/>
            <person name="Kim R.W."/>
            <person name="Kang W.-H."/>
            <person name="Huh J.H."/>
            <person name="Kang B.-C."/>
            <person name="Yang T.-J."/>
            <person name="Lee Y.-H."/>
            <person name="Bennetzen J.L."/>
            <person name="Choi D."/>
        </authorList>
    </citation>
    <scope>NUCLEOTIDE SEQUENCE [LARGE SCALE GENOMIC DNA]</scope>
    <source>
        <strain evidence="4">cv. PBC81</strain>
    </source>
</reference>
<feature type="compositionally biased region" description="Basic and acidic residues" evidence="1">
    <location>
        <begin position="488"/>
        <end position="504"/>
    </location>
</feature>
<feature type="compositionally biased region" description="Basic and acidic residues" evidence="1">
    <location>
        <begin position="610"/>
        <end position="626"/>
    </location>
</feature>
<dbReference type="AlphaFoldDB" id="A0A2G2VQ83"/>
<dbReference type="GO" id="GO:0031507">
    <property type="term" value="P:heterochromatin formation"/>
    <property type="evidence" value="ECO:0007669"/>
    <property type="project" value="InterPro"/>
</dbReference>
<dbReference type="EMBL" id="MLFT02000011">
    <property type="protein sequence ID" value="PHT35138.1"/>
    <property type="molecule type" value="Genomic_DNA"/>
</dbReference>
<feature type="compositionally biased region" description="Polar residues" evidence="1">
    <location>
        <begin position="1005"/>
        <end position="1016"/>
    </location>
</feature>
<feature type="domain" description="MOM1 alpha-helical" evidence="2">
    <location>
        <begin position="209"/>
        <end position="330"/>
    </location>
</feature>
<feature type="region of interest" description="Disordered" evidence="1">
    <location>
        <begin position="1051"/>
        <end position="1109"/>
    </location>
</feature>
<reference evidence="3 4" key="1">
    <citation type="journal article" date="2017" name="Genome Biol.">
        <title>New reference genome sequences of hot pepper reveal the massive evolution of plant disease-resistance genes by retroduplication.</title>
        <authorList>
            <person name="Kim S."/>
            <person name="Park J."/>
            <person name="Yeom S.I."/>
            <person name="Kim Y.M."/>
            <person name="Seo E."/>
            <person name="Kim K.T."/>
            <person name="Kim M.S."/>
            <person name="Lee J.M."/>
            <person name="Cheong K."/>
            <person name="Shin H.S."/>
            <person name="Kim S.B."/>
            <person name="Han K."/>
            <person name="Lee J."/>
            <person name="Park M."/>
            <person name="Lee H.A."/>
            <person name="Lee H.Y."/>
            <person name="Lee Y."/>
            <person name="Oh S."/>
            <person name="Lee J.H."/>
            <person name="Choi E."/>
            <person name="Choi E."/>
            <person name="Lee S.E."/>
            <person name="Jeon J."/>
            <person name="Kim H."/>
            <person name="Choi G."/>
            <person name="Song H."/>
            <person name="Lee J."/>
            <person name="Lee S.C."/>
            <person name="Kwon J.K."/>
            <person name="Lee H.Y."/>
            <person name="Koo N."/>
            <person name="Hong Y."/>
            <person name="Kim R.W."/>
            <person name="Kang W.H."/>
            <person name="Huh J.H."/>
            <person name="Kang B.C."/>
            <person name="Yang T.J."/>
            <person name="Lee Y.H."/>
            <person name="Bennetzen J.L."/>
            <person name="Choi D."/>
        </authorList>
    </citation>
    <scope>NUCLEOTIDE SEQUENCE [LARGE SCALE GENOMIC DNA]</scope>
    <source>
        <strain evidence="4">cv. PBC81</strain>
    </source>
</reference>
<dbReference type="Gene3D" id="6.10.250.1310">
    <property type="match status" value="1"/>
</dbReference>
<dbReference type="Proteomes" id="UP000224567">
    <property type="component" value="Unassembled WGS sequence"/>
</dbReference>